<protein>
    <submittedName>
        <fullName evidence="1">Uncharacterized protein</fullName>
    </submittedName>
</protein>
<organism evidence="1 2">
    <name type="scientific">Quercus suber</name>
    <name type="common">Cork oak</name>
    <dbReference type="NCBI Taxonomy" id="58331"/>
    <lineage>
        <taxon>Eukaryota</taxon>
        <taxon>Viridiplantae</taxon>
        <taxon>Streptophyta</taxon>
        <taxon>Embryophyta</taxon>
        <taxon>Tracheophyta</taxon>
        <taxon>Spermatophyta</taxon>
        <taxon>Magnoliopsida</taxon>
        <taxon>eudicotyledons</taxon>
        <taxon>Gunneridae</taxon>
        <taxon>Pentapetalae</taxon>
        <taxon>rosids</taxon>
        <taxon>fabids</taxon>
        <taxon>Fagales</taxon>
        <taxon>Fagaceae</taxon>
        <taxon>Quercus</taxon>
    </lineage>
</organism>
<keyword evidence="2" id="KW-1185">Reference proteome</keyword>
<comment type="caution">
    <text evidence="1">The sequence shown here is derived from an EMBL/GenBank/DDBJ whole genome shotgun (WGS) entry which is preliminary data.</text>
</comment>
<dbReference type="AlphaFoldDB" id="A0AAW0LGN1"/>
<name>A0AAW0LGN1_QUESU</name>
<dbReference type="InterPro" id="IPR040344">
    <property type="entry name" value="At3g17950-like"/>
</dbReference>
<dbReference type="EMBL" id="PKMF04000111">
    <property type="protein sequence ID" value="KAK7849583.1"/>
    <property type="molecule type" value="Genomic_DNA"/>
</dbReference>
<dbReference type="Proteomes" id="UP000237347">
    <property type="component" value="Unassembled WGS sequence"/>
</dbReference>
<reference evidence="1 2" key="1">
    <citation type="journal article" date="2018" name="Sci. Data">
        <title>The draft genome sequence of cork oak.</title>
        <authorList>
            <person name="Ramos A.M."/>
            <person name="Usie A."/>
            <person name="Barbosa P."/>
            <person name="Barros P.M."/>
            <person name="Capote T."/>
            <person name="Chaves I."/>
            <person name="Simoes F."/>
            <person name="Abreu I."/>
            <person name="Carrasquinho I."/>
            <person name="Faro C."/>
            <person name="Guimaraes J.B."/>
            <person name="Mendonca D."/>
            <person name="Nobrega F."/>
            <person name="Rodrigues L."/>
            <person name="Saibo N.J.M."/>
            <person name="Varela M.C."/>
            <person name="Egas C."/>
            <person name="Matos J."/>
            <person name="Miguel C.M."/>
            <person name="Oliveira M.M."/>
            <person name="Ricardo C.P."/>
            <person name="Goncalves S."/>
        </authorList>
    </citation>
    <scope>NUCLEOTIDE SEQUENCE [LARGE SCALE GENOMIC DNA]</scope>
    <source>
        <strain evidence="2">cv. HL8</strain>
    </source>
</reference>
<evidence type="ECO:0000313" key="2">
    <source>
        <dbReference type="Proteomes" id="UP000237347"/>
    </source>
</evidence>
<accession>A0AAW0LGN1</accession>
<dbReference type="PANTHER" id="PTHR33544:SF14">
    <property type="entry name" value="PROTEIN, PUTATIVE-RELATED"/>
    <property type="match status" value="1"/>
</dbReference>
<gene>
    <name evidence="1" type="ORF">CFP56_002653</name>
</gene>
<dbReference type="PANTHER" id="PTHR33544">
    <property type="entry name" value="DUF4005 DOMAIN-CONTAINING PROTEIN-RELATED"/>
    <property type="match status" value="1"/>
</dbReference>
<proteinExistence type="predicted"/>
<evidence type="ECO:0000313" key="1">
    <source>
        <dbReference type="EMBL" id="KAK7849583.1"/>
    </source>
</evidence>
<sequence length="158" mass="17275">MVTETELPEELWGTDLLTMTSLAIWHEPRGWPLGLGIMNIRLRVRESLPAAAAQPYSAHMPSTSFSSFSSSNLDTESTASFFQDRSMSLGRLIGIKPGERGGFYVPNSIHLEEQHRVSTGDAHSDASGNGVDMSRAICIPLVLGALVKMNRSKSKSRK</sequence>